<dbReference type="OrthoDB" id="9825772at2"/>
<sequence>MAQKDWEEVQKIIENKSPGFLEKFLTSDEIFLPNNSLPNSFNVDRSNFSASDLGKDKPGQWIPVYYLKDISEYFRENNIVPVRAGPAEFFFYKGVVFFDLESIVFENIDTEKIAPIESYIPVTLKAKFQRNENAYLNKAVALGYINHFVDDGELSVFEKEIETGNRKRLLYGQFGKIKLTDPLQFKTTIGSKTVNPGFQFEIDLVLENKDEIIIFEAKTGGRPFKNFSLLQLYYPLIYLRSIIKEPKPIRTIFIDITTVNDSETYRLLEVRFNNDMFDEVEVSAACEYKHRTE</sequence>
<dbReference type="EMBL" id="LNKT01000001">
    <property type="protein sequence ID" value="KYJ87552.1"/>
    <property type="molecule type" value="Genomic_DNA"/>
</dbReference>
<reference evidence="2 3" key="1">
    <citation type="submission" date="2015-11" db="EMBL/GenBank/DDBJ databases">
        <title>Draft genome of Sulfurovum riftiae 1812E, a member of the Epsilonproteobacteria isolated from the tube of the deep-sea hydrothermal vent tubewom Riftia pachyptila.</title>
        <authorList>
            <person name="Vetriani C."/>
            <person name="Giovannelli D."/>
        </authorList>
    </citation>
    <scope>NUCLEOTIDE SEQUENCE [LARGE SCALE GENOMIC DNA]</scope>
    <source>
        <strain evidence="2 3">1812E</strain>
    </source>
</reference>
<dbReference type="Proteomes" id="UP000075359">
    <property type="component" value="Unassembled WGS sequence"/>
</dbReference>
<protein>
    <recommendedName>
        <fullName evidence="1">DUF6997 domain-containing protein</fullName>
    </recommendedName>
</protein>
<dbReference type="InterPro" id="IPR054266">
    <property type="entry name" value="DUF6997"/>
</dbReference>
<evidence type="ECO:0000313" key="3">
    <source>
        <dbReference type="Proteomes" id="UP000075359"/>
    </source>
</evidence>
<organism evidence="2 3">
    <name type="scientific">Sulfurovum riftiae</name>
    <dbReference type="NCBI Taxonomy" id="1630136"/>
    <lineage>
        <taxon>Bacteria</taxon>
        <taxon>Pseudomonadati</taxon>
        <taxon>Campylobacterota</taxon>
        <taxon>Epsilonproteobacteria</taxon>
        <taxon>Campylobacterales</taxon>
        <taxon>Sulfurovaceae</taxon>
        <taxon>Sulfurovum</taxon>
    </lineage>
</organism>
<gene>
    <name evidence="2" type="ORF">AS592_10645</name>
</gene>
<accession>A0A151CJ39</accession>
<dbReference type="RefSeq" id="WP_067328480.1">
    <property type="nucleotide sequence ID" value="NZ_LNKT01000001.1"/>
</dbReference>
<name>A0A151CJ39_9BACT</name>
<dbReference type="STRING" id="1630136.AS592_10645"/>
<evidence type="ECO:0000313" key="2">
    <source>
        <dbReference type="EMBL" id="KYJ87552.1"/>
    </source>
</evidence>
<feature type="domain" description="DUF6997" evidence="1">
    <location>
        <begin position="105"/>
        <end position="288"/>
    </location>
</feature>
<keyword evidence="3" id="KW-1185">Reference proteome</keyword>
<comment type="caution">
    <text evidence="2">The sequence shown here is derived from an EMBL/GenBank/DDBJ whole genome shotgun (WGS) entry which is preliminary data.</text>
</comment>
<proteinExistence type="predicted"/>
<dbReference type="Pfam" id="PF22518">
    <property type="entry name" value="DUF6997"/>
    <property type="match status" value="1"/>
</dbReference>
<evidence type="ECO:0000259" key="1">
    <source>
        <dbReference type="Pfam" id="PF22518"/>
    </source>
</evidence>
<dbReference type="AlphaFoldDB" id="A0A151CJ39"/>